<dbReference type="PANTHER" id="PTHR19241">
    <property type="entry name" value="ATP-BINDING CASSETTE TRANSPORTER"/>
    <property type="match status" value="1"/>
</dbReference>
<evidence type="ECO:0000256" key="9">
    <source>
        <dbReference type="ARBA" id="ARBA00022989"/>
    </source>
</evidence>
<evidence type="ECO:0000256" key="4">
    <source>
        <dbReference type="ARBA" id="ARBA00022475"/>
    </source>
</evidence>
<dbReference type="GO" id="GO:0005634">
    <property type="term" value="C:nucleus"/>
    <property type="evidence" value="ECO:0007669"/>
    <property type="project" value="InterPro"/>
</dbReference>
<dbReference type="GO" id="GO:0045122">
    <property type="term" value="P:aflatoxin biosynthetic process"/>
    <property type="evidence" value="ECO:0007669"/>
    <property type="project" value="InterPro"/>
</dbReference>
<dbReference type="CDD" id="cd03232">
    <property type="entry name" value="ABCG_PDR_domain2"/>
    <property type="match status" value="1"/>
</dbReference>
<evidence type="ECO:0000259" key="18">
    <source>
        <dbReference type="PROSITE" id="PS50893"/>
    </source>
</evidence>
<keyword evidence="20" id="KW-1185">Reference proteome</keyword>
<dbReference type="InterPro" id="IPR003439">
    <property type="entry name" value="ABC_transporter-like_ATP-bd"/>
</dbReference>
<dbReference type="InterPro" id="IPR013700">
    <property type="entry name" value="AflR"/>
</dbReference>
<dbReference type="InterPro" id="IPR029481">
    <property type="entry name" value="ABC_trans_N"/>
</dbReference>
<evidence type="ECO:0000256" key="11">
    <source>
        <dbReference type="ARBA" id="ARBA00023125"/>
    </source>
</evidence>
<comment type="similarity">
    <text evidence="2">Belongs to the ABC transporter superfamily. ABCG family. PDR (TC 3.A.1.205) subfamily.</text>
</comment>
<organism evidence="19 20">
    <name type="scientific">Aspergillus pseudoviridinutans</name>
    <dbReference type="NCBI Taxonomy" id="1517512"/>
    <lineage>
        <taxon>Eukaryota</taxon>
        <taxon>Fungi</taxon>
        <taxon>Dikarya</taxon>
        <taxon>Ascomycota</taxon>
        <taxon>Pezizomycotina</taxon>
        <taxon>Eurotiomycetes</taxon>
        <taxon>Eurotiomycetidae</taxon>
        <taxon>Eurotiales</taxon>
        <taxon>Aspergillaceae</taxon>
        <taxon>Aspergillus</taxon>
        <taxon>Aspergillus subgen. Fumigati</taxon>
    </lineage>
</organism>
<dbReference type="GO" id="GO:0005886">
    <property type="term" value="C:plasma membrane"/>
    <property type="evidence" value="ECO:0007669"/>
    <property type="project" value="UniProtKB-SubCell"/>
</dbReference>
<dbReference type="SUPFAM" id="SSF52540">
    <property type="entry name" value="P-loop containing nucleoside triphosphate hydrolases"/>
    <property type="match status" value="2"/>
</dbReference>
<keyword evidence="9 17" id="KW-1133">Transmembrane helix</keyword>
<evidence type="ECO:0000313" key="20">
    <source>
        <dbReference type="Proteomes" id="UP001043456"/>
    </source>
</evidence>
<keyword evidence="15" id="KW-0539">Nucleus</keyword>
<evidence type="ECO:0000256" key="2">
    <source>
        <dbReference type="ARBA" id="ARBA00006012"/>
    </source>
</evidence>
<evidence type="ECO:0000313" key="19">
    <source>
        <dbReference type="EMBL" id="GIJ86549.1"/>
    </source>
</evidence>
<dbReference type="Pfam" id="PF08493">
    <property type="entry name" value="AflR"/>
    <property type="match status" value="1"/>
</dbReference>
<evidence type="ECO:0000256" key="7">
    <source>
        <dbReference type="ARBA" id="ARBA00022741"/>
    </source>
</evidence>
<evidence type="ECO:0000256" key="3">
    <source>
        <dbReference type="ARBA" id="ARBA00022448"/>
    </source>
</evidence>
<keyword evidence="5 17" id="KW-0812">Transmembrane</keyword>
<feature type="transmembrane region" description="Helical" evidence="17">
    <location>
        <begin position="491"/>
        <end position="513"/>
    </location>
</feature>
<keyword evidence="12 17" id="KW-0472">Membrane</keyword>
<dbReference type="CDD" id="cd03233">
    <property type="entry name" value="ABCG_PDR_domain1"/>
    <property type="match status" value="1"/>
</dbReference>
<dbReference type="InterPro" id="IPR043926">
    <property type="entry name" value="ABCG_dom"/>
</dbReference>
<evidence type="ECO:0000256" key="16">
    <source>
        <dbReference type="SAM" id="MobiDB-lite"/>
    </source>
</evidence>
<comment type="subcellular location">
    <subcellularLocation>
        <location evidence="1">Cell membrane</location>
        <topology evidence="1">Multi-pass membrane protein</topology>
    </subcellularLocation>
</comment>
<dbReference type="Pfam" id="PF00005">
    <property type="entry name" value="ABC_tran"/>
    <property type="match status" value="2"/>
</dbReference>
<dbReference type="GO" id="GO:0140359">
    <property type="term" value="F:ABC-type transporter activity"/>
    <property type="evidence" value="ECO:0007669"/>
    <property type="project" value="InterPro"/>
</dbReference>
<dbReference type="Pfam" id="PF01061">
    <property type="entry name" value="ABC2_membrane"/>
    <property type="match status" value="2"/>
</dbReference>
<dbReference type="InterPro" id="IPR027417">
    <property type="entry name" value="P-loop_NTPase"/>
</dbReference>
<dbReference type="InterPro" id="IPR034001">
    <property type="entry name" value="ABCG_PDR_1"/>
</dbReference>
<feature type="region of interest" description="Disordered" evidence="16">
    <location>
        <begin position="1"/>
        <end position="84"/>
    </location>
</feature>
<dbReference type="InterPro" id="IPR010929">
    <property type="entry name" value="PDR_CDR_ABC"/>
</dbReference>
<feature type="transmembrane region" description="Helical" evidence="17">
    <location>
        <begin position="1313"/>
        <end position="1332"/>
    </location>
</feature>
<dbReference type="InterPro" id="IPR013525">
    <property type="entry name" value="ABC2_TM"/>
</dbReference>
<feature type="transmembrane region" description="Helical" evidence="17">
    <location>
        <begin position="602"/>
        <end position="623"/>
    </location>
</feature>
<name>A0A9P3BEN9_9EURO</name>
<dbReference type="OrthoDB" id="245989at2759"/>
<evidence type="ECO:0000256" key="13">
    <source>
        <dbReference type="ARBA" id="ARBA00023163"/>
    </source>
</evidence>
<evidence type="ECO:0000256" key="8">
    <source>
        <dbReference type="ARBA" id="ARBA00022840"/>
    </source>
</evidence>
<dbReference type="GO" id="GO:0016887">
    <property type="term" value="F:ATP hydrolysis activity"/>
    <property type="evidence" value="ECO:0007669"/>
    <property type="project" value="InterPro"/>
</dbReference>
<evidence type="ECO:0000256" key="1">
    <source>
        <dbReference type="ARBA" id="ARBA00004651"/>
    </source>
</evidence>
<dbReference type="PROSITE" id="PS50893">
    <property type="entry name" value="ABC_TRANSPORTER_2"/>
    <property type="match status" value="2"/>
</dbReference>
<evidence type="ECO:0000256" key="5">
    <source>
        <dbReference type="ARBA" id="ARBA00022692"/>
    </source>
</evidence>
<feature type="domain" description="ABC transporter" evidence="18">
    <location>
        <begin position="822"/>
        <end position="1066"/>
    </location>
</feature>
<keyword evidence="4" id="KW-1003">Cell membrane</keyword>
<feature type="transmembrane region" description="Helical" evidence="17">
    <location>
        <begin position="736"/>
        <end position="756"/>
    </location>
</feature>
<dbReference type="Pfam" id="PF19055">
    <property type="entry name" value="ABC2_membrane_7"/>
    <property type="match status" value="1"/>
</dbReference>
<evidence type="ECO:0000256" key="12">
    <source>
        <dbReference type="ARBA" id="ARBA00023136"/>
    </source>
</evidence>
<dbReference type="PROSITE" id="PS00211">
    <property type="entry name" value="ABC_TRANSPORTER_1"/>
    <property type="match status" value="1"/>
</dbReference>
<feature type="transmembrane region" description="Helical" evidence="17">
    <location>
        <begin position="1282"/>
        <end position="1307"/>
    </location>
</feature>
<accession>A0A9P3BEN9</accession>
<keyword evidence="13" id="KW-0804">Transcription</keyword>
<keyword evidence="11" id="KW-0238">DNA-binding</keyword>
<sequence length="1649" mass="182815">MLTATALAHLGPNGTQNQQSRLEHATEGFTDDGYVGAKDPPKSMESRHSTVQELAREFTRNSSHDSAGEPIIGSDDPDSPLNPSGHKFNARVWAKNVARITEERGQDFRRVGLCFQDLSVFGYSSAMDFQKTVANIWLALPGMIARRLLPSTSTSGQTRVEILQQFDGIIRPGEMCVVLGPPGSGCSTFLKTISGDRNGIYVNRNSYFNYQGISDKQMHTAHRGDAIYTAEIDVHFPMLTVGETLTFASYARCQRELPAGTTRKQYCEHLRDVVMAMYGITHTIHTKVGDEFVRGLSGGERKRVTIAEATLSNAPFQCWDNSTRGLDAANAVEFCKTLRLQSELFGQTCAVSMYQAPQSAYNLFDKALVIYEGQQIYFGPASWAKDYFINLGFECPARQTTPDFLTSMAFPAEHIPRPGCNPPRTAAEFAAAWKGSPEYEALRREIEDYKAQHPIDGPDALAYRQLKKAHQAKGSALYVARMETVLGRSRPVYLVMIGNVIMALIMSSLFYNMGQTTASFYGRAVVLFMAILFNAFASILEVMTLYAQRPIVEKQARYAFYHPSAESYASVLVDLPMKITGTVSFNLVFYFMTNLNRHTGNFFFYLLVVFLIVLAMSGIFRFIGALSRTEQQAMVPASILMLALLVFTGFVVPIRYMLSWCRWINYLNPVAYGYEALMVNEYHSRNFTCSSYIPSYGTPGTTTVACDAIGAVPGQSYVGGDAYINSAYSYYHSHKWRNVGIIIAMVIFNHIVYFVASEYVTAKKSKGEILVFRRGCVPKPASKRRQDIEGLASGAVTGLLERPGNGYDLSKEGGFQGSTSVFHWSNVCYDIKIKGKPRRILDNVDGWVKPGTLTALMGVSGAGKTTLLDCLADRRAGVGVLIGEMLVDGKLRDKSFQRKTGYAQQQDLHLETSTVREALSFSALLRQSESVPKADKLAYVDEVIQLLDMQEYADAVIGVPGEGLNVEQRKRLTIGIELAAKPPLLCFIDEPTSGLDSQTSWAILDLLTKLSKAGQSILCTIHQPSAMLFQRFDRLLLLAEGGKTVYFGEIGDSSTTLIDYFERNGAKPCPPGGNPGEWMLEAIGTVPGSYSEVDWHETWRSSPEYRTVQRELAQLRSKNPPDLSTGGSNNDSSSYDEFATPLWRQFLVVTERAFQQTWRTPSYIYSKLLLCTATCLFIGLVFLNSPLSIQGLQNQMFAIFELMSIVGQLVDQQFPHFITQRSLYEARERPAKTYSWKIFMLSQILTEIPWYTVASLLMWALFYFPVGFYRNADAADQGPERGVLMLLLFWVFLMWVSTFAHFCISFAGSADDGGNIANFMFVLAFFFCGVLASPDQMPRIWIFLYRASPLSYYVSAVLSTGLANVNVTCASNEFTTFDPPAGQTCGEYMTEHISAAGGYLLESGATANCQYCKVKETNVYLAAIHAEYETRWRNFGIMWAYVAFNVAAAMLLYWVARMPKVVLCLTSVDPPQESSTNQASIPEAPNTGSACCSIGRTLGLLTYFPTTAPASRLTTAQEGPCPGESPTVQSIVARNAMIVQTLNDILQCGCSEDGYLLAILSVEIPKGPGCCAAIVRQLPSFDTNSPFWDAPMTMTDSVADSHSSLHILTKPNKFLPAARPHSATREKARNKHAWLRKRSSANFISSSVW</sequence>
<proteinExistence type="inferred from homology"/>
<evidence type="ECO:0000256" key="17">
    <source>
        <dbReference type="SAM" id="Phobius"/>
    </source>
</evidence>
<dbReference type="GO" id="GO:0005524">
    <property type="term" value="F:ATP binding"/>
    <property type="evidence" value="ECO:0007669"/>
    <property type="project" value="UniProtKB-KW"/>
</dbReference>
<protein>
    <recommendedName>
        <fullName evidence="18">ABC transporter domain-containing protein</fullName>
    </recommendedName>
</protein>
<gene>
    <name evidence="19" type="ORF">Asppvi_005438</name>
</gene>
<keyword evidence="10" id="KW-0805">Transcription regulation</keyword>
<evidence type="ECO:0000256" key="15">
    <source>
        <dbReference type="ARBA" id="ARBA00023242"/>
    </source>
</evidence>
<feature type="domain" description="ABC transporter" evidence="18">
    <location>
        <begin position="146"/>
        <end position="397"/>
    </location>
</feature>
<dbReference type="GO" id="GO:0003677">
    <property type="term" value="F:DNA binding"/>
    <property type="evidence" value="ECO:0007669"/>
    <property type="project" value="UniProtKB-KW"/>
</dbReference>
<keyword evidence="3" id="KW-0813">Transport</keyword>
<dbReference type="RefSeq" id="XP_043157295.1">
    <property type="nucleotide sequence ID" value="XM_043301360.1"/>
</dbReference>
<feature type="transmembrane region" description="Helical" evidence="17">
    <location>
        <begin position="635"/>
        <end position="658"/>
    </location>
</feature>
<feature type="transmembrane region" description="Helical" evidence="17">
    <location>
        <begin position="1438"/>
        <end position="1456"/>
    </location>
</feature>
<dbReference type="Pfam" id="PF06422">
    <property type="entry name" value="PDR_CDR"/>
    <property type="match status" value="1"/>
</dbReference>
<dbReference type="InterPro" id="IPR003593">
    <property type="entry name" value="AAA+_ATPase"/>
</dbReference>
<dbReference type="Pfam" id="PF14510">
    <property type="entry name" value="ABC_trans_N"/>
    <property type="match status" value="1"/>
</dbReference>
<dbReference type="Gene3D" id="3.40.50.300">
    <property type="entry name" value="P-loop containing nucleotide triphosphate hydrolases"/>
    <property type="match status" value="2"/>
</dbReference>
<dbReference type="EMBL" id="BHVY01000004">
    <property type="protein sequence ID" value="GIJ86549.1"/>
    <property type="molecule type" value="Genomic_DNA"/>
</dbReference>
<dbReference type="InterPro" id="IPR017871">
    <property type="entry name" value="ABC_transporter-like_CS"/>
</dbReference>
<feature type="compositionally biased region" description="Basic and acidic residues" evidence="16">
    <location>
        <begin position="39"/>
        <end position="67"/>
    </location>
</feature>
<keyword evidence="6" id="KW-0479">Metal-binding</keyword>
<keyword evidence="14" id="KW-0325">Glycoprotein</keyword>
<evidence type="ECO:0000256" key="14">
    <source>
        <dbReference type="ARBA" id="ARBA00023180"/>
    </source>
</evidence>
<dbReference type="SMART" id="SM00382">
    <property type="entry name" value="AAA"/>
    <property type="match status" value="2"/>
</dbReference>
<comment type="caution">
    <text evidence="19">The sequence shown here is derived from an EMBL/GenBank/DDBJ whole genome shotgun (WGS) entry which is preliminary data.</text>
</comment>
<evidence type="ECO:0000256" key="6">
    <source>
        <dbReference type="ARBA" id="ARBA00022723"/>
    </source>
</evidence>
<feature type="transmembrane region" description="Helical" evidence="17">
    <location>
        <begin position="1248"/>
        <end position="1270"/>
    </location>
</feature>
<dbReference type="Proteomes" id="UP001043456">
    <property type="component" value="Unassembled WGS sequence"/>
</dbReference>
<dbReference type="FunFam" id="3.40.50.300:FF:000054">
    <property type="entry name" value="ABC multidrug transporter atrF"/>
    <property type="match status" value="1"/>
</dbReference>
<feature type="transmembrane region" description="Helical" evidence="17">
    <location>
        <begin position="525"/>
        <end position="547"/>
    </location>
</feature>
<dbReference type="GeneID" id="67004049"/>
<feature type="transmembrane region" description="Helical" evidence="17">
    <location>
        <begin position="568"/>
        <end position="590"/>
    </location>
</feature>
<evidence type="ECO:0000256" key="10">
    <source>
        <dbReference type="ARBA" id="ARBA00023015"/>
    </source>
</evidence>
<dbReference type="InterPro" id="IPR034003">
    <property type="entry name" value="ABCG_PDR_2"/>
</dbReference>
<keyword evidence="7" id="KW-0547">Nucleotide-binding</keyword>
<dbReference type="GO" id="GO:0006355">
    <property type="term" value="P:regulation of DNA-templated transcription"/>
    <property type="evidence" value="ECO:0007669"/>
    <property type="project" value="InterPro"/>
</dbReference>
<dbReference type="GO" id="GO:0046872">
    <property type="term" value="F:metal ion binding"/>
    <property type="evidence" value="ECO:0007669"/>
    <property type="project" value="UniProtKB-KW"/>
</dbReference>
<reference evidence="19 20" key="1">
    <citation type="submission" date="2018-10" db="EMBL/GenBank/DDBJ databases">
        <title>Pan-genome distribution and transcriptional activeness of fungal secondary metabolism genes in Aspergillus section Fumigati.</title>
        <authorList>
            <person name="Takahashi H."/>
            <person name="Umemura M."/>
            <person name="Ninomiya A."/>
            <person name="Kusuya Y."/>
            <person name="Urayama S."/>
            <person name="Shimizu M."/>
            <person name="Watanabe A."/>
            <person name="Kamei K."/>
            <person name="Yaguchi T."/>
            <person name="Hagiwara D."/>
        </authorList>
    </citation>
    <scope>NUCLEOTIDE SEQUENCE [LARGE SCALE GENOMIC DNA]</scope>
    <source>
        <strain evidence="19 20">IFM 55266</strain>
    </source>
</reference>
<keyword evidence="8" id="KW-0067">ATP-binding</keyword>